<evidence type="ECO:0000313" key="4">
    <source>
        <dbReference type="Proteomes" id="UP000215145"/>
    </source>
</evidence>
<proteinExistence type="predicted"/>
<reference evidence="3 4" key="1">
    <citation type="submission" date="2017-07" db="EMBL/GenBank/DDBJ databases">
        <title>Paenibacillus herberti R33 genome sequencing and assembly.</title>
        <authorList>
            <person name="Su W."/>
        </authorList>
    </citation>
    <scope>NUCLEOTIDE SEQUENCE [LARGE SCALE GENOMIC DNA]</scope>
    <source>
        <strain evidence="3 4">R33</strain>
    </source>
</reference>
<comment type="caution">
    <text evidence="3">The sequence shown here is derived from an EMBL/GenBank/DDBJ whole genome shotgun (WGS) entry which is preliminary data.</text>
</comment>
<dbReference type="Pfam" id="PF09835">
    <property type="entry name" value="DUF2062"/>
    <property type="match status" value="1"/>
</dbReference>
<evidence type="ECO:0000259" key="2">
    <source>
        <dbReference type="Pfam" id="PF09835"/>
    </source>
</evidence>
<keyword evidence="1" id="KW-0812">Transmembrane</keyword>
<keyword evidence="4" id="KW-1185">Reference proteome</keyword>
<feature type="transmembrane region" description="Helical" evidence="1">
    <location>
        <begin position="33"/>
        <end position="50"/>
    </location>
</feature>
<name>A0A229NU53_9BACL</name>
<accession>A0A229NU53</accession>
<protein>
    <recommendedName>
        <fullName evidence="2">DUF2062 domain-containing protein</fullName>
    </recommendedName>
</protein>
<feature type="transmembrane region" description="Helical" evidence="1">
    <location>
        <begin position="57"/>
        <end position="83"/>
    </location>
</feature>
<feature type="transmembrane region" description="Helical" evidence="1">
    <location>
        <begin position="116"/>
        <end position="136"/>
    </location>
</feature>
<feature type="domain" description="DUF2062" evidence="2">
    <location>
        <begin position="2"/>
        <end position="138"/>
    </location>
</feature>
<keyword evidence="1" id="KW-1133">Transmembrane helix</keyword>
<feature type="transmembrane region" description="Helical" evidence="1">
    <location>
        <begin position="7"/>
        <end position="27"/>
    </location>
</feature>
<dbReference type="AlphaFoldDB" id="A0A229NU53"/>
<keyword evidence="1" id="KW-0472">Membrane</keyword>
<dbReference type="OrthoDB" id="2926024at2"/>
<evidence type="ECO:0000256" key="1">
    <source>
        <dbReference type="SAM" id="Phobius"/>
    </source>
</evidence>
<sequence>MRYKLLQLLRAPGGPTFVAMGFSIGFFCEMFTLPTYGLAFFLIFPLIYLLRGSLAGALVGFVIGKIIYLPLAYLHSLVGGWVLPAHMNLHLPLVGEKINHMLLLNLKLIVGGMVDGLWIGALLFIAVRAVLLYLTAKRKERRRLKRHPVGTPVGDMAGN</sequence>
<dbReference type="Proteomes" id="UP000215145">
    <property type="component" value="Unassembled WGS sequence"/>
</dbReference>
<evidence type="ECO:0000313" key="3">
    <source>
        <dbReference type="EMBL" id="OXM13245.1"/>
    </source>
</evidence>
<dbReference type="InterPro" id="IPR018639">
    <property type="entry name" value="DUF2062"/>
</dbReference>
<dbReference type="EMBL" id="NMUQ01000004">
    <property type="protein sequence ID" value="OXM13245.1"/>
    <property type="molecule type" value="Genomic_DNA"/>
</dbReference>
<gene>
    <name evidence="3" type="ORF">CGZ75_22805</name>
</gene>
<organism evidence="3 4">
    <name type="scientific">Paenibacillus herberti</name>
    <dbReference type="NCBI Taxonomy" id="1619309"/>
    <lineage>
        <taxon>Bacteria</taxon>
        <taxon>Bacillati</taxon>
        <taxon>Bacillota</taxon>
        <taxon>Bacilli</taxon>
        <taxon>Bacillales</taxon>
        <taxon>Paenibacillaceae</taxon>
        <taxon>Paenibacillus</taxon>
    </lineage>
</organism>